<dbReference type="Proteomes" id="UP000230607">
    <property type="component" value="Chromosome 1"/>
</dbReference>
<reference evidence="2" key="1">
    <citation type="submission" date="2017-03" db="EMBL/GenBank/DDBJ databases">
        <authorList>
            <person name="Herbold C."/>
        </authorList>
    </citation>
    <scope>NUCLEOTIDE SEQUENCE [LARGE SCALE GENOMIC DNA]</scope>
</reference>
<dbReference type="EMBL" id="LT841358">
    <property type="protein sequence ID" value="SMH71467.1"/>
    <property type="molecule type" value="Genomic_DNA"/>
</dbReference>
<organism evidence="1 2">
    <name type="scientific">Candidatus Nitrosotalea okcheonensis</name>
    <dbReference type="NCBI Taxonomy" id="1903276"/>
    <lineage>
        <taxon>Archaea</taxon>
        <taxon>Nitrososphaerota</taxon>
        <taxon>Nitrososphaeria</taxon>
        <taxon>Nitrosotaleales</taxon>
        <taxon>Nitrosotaleaceae</taxon>
        <taxon>Nitrosotalea</taxon>
    </lineage>
</organism>
<sequence>MIHREHYYYKLMNKANLPTFFVKIMSIFTKGERVRIIEPERNSDKIYIIKDIKKYRKGGMLYLLKMLDESHVLRLHYENSKSLLERIC</sequence>
<name>A0A2H1FFD1_9ARCH</name>
<evidence type="ECO:0000313" key="1">
    <source>
        <dbReference type="EMBL" id="SMH71467.1"/>
    </source>
</evidence>
<protein>
    <submittedName>
        <fullName evidence="1">Uncharacterized protein</fullName>
    </submittedName>
</protein>
<gene>
    <name evidence="1" type="ORF">NCS_11274</name>
</gene>
<dbReference type="AlphaFoldDB" id="A0A2H1FFD1"/>
<evidence type="ECO:0000313" key="2">
    <source>
        <dbReference type="Proteomes" id="UP000230607"/>
    </source>
</evidence>
<proteinExistence type="predicted"/>
<keyword evidence="2" id="KW-1185">Reference proteome</keyword>
<accession>A0A2H1FFD1</accession>